<proteinExistence type="predicted"/>
<dbReference type="GeneID" id="106476996"/>
<evidence type="ECO:0000313" key="3">
    <source>
        <dbReference type="Proteomes" id="UP000694941"/>
    </source>
</evidence>
<dbReference type="Gene3D" id="2.60.40.10">
    <property type="entry name" value="Immunoglobulins"/>
    <property type="match status" value="3"/>
</dbReference>
<feature type="domain" description="Ig-like" evidence="2">
    <location>
        <begin position="187"/>
        <end position="283"/>
    </location>
</feature>
<protein>
    <submittedName>
        <fullName evidence="4">Hemicentin-1-like</fullName>
    </submittedName>
</protein>
<dbReference type="InterPro" id="IPR003599">
    <property type="entry name" value="Ig_sub"/>
</dbReference>
<organism evidence="3 4">
    <name type="scientific">Limulus polyphemus</name>
    <name type="common">Atlantic horseshoe crab</name>
    <dbReference type="NCBI Taxonomy" id="6850"/>
    <lineage>
        <taxon>Eukaryota</taxon>
        <taxon>Metazoa</taxon>
        <taxon>Ecdysozoa</taxon>
        <taxon>Arthropoda</taxon>
        <taxon>Chelicerata</taxon>
        <taxon>Merostomata</taxon>
        <taxon>Xiphosura</taxon>
        <taxon>Limulidae</taxon>
        <taxon>Limulus</taxon>
    </lineage>
</organism>
<dbReference type="PANTHER" id="PTHR10075">
    <property type="entry name" value="BASIGIN RELATED"/>
    <property type="match status" value="1"/>
</dbReference>
<gene>
    <name evidence="4" type="primary">LOC106476996</name>
</gene>
<dbReference type="InterPro" id="IPR013098">
    <property type="entry name" value="Ig_I-set"/>
</dbReference>
<name>A0ABM1C2H7_LIMPO</name>
<keyword evidence="1" id="KW-0393">Immunoglobulin domain</keyword>
<dbReference type="InterPro" id="IPR007110">
    <property type="entry name" value="Ig-like_dom"/>
</dbReference>
<dbReference type="SUPFAM" id="SSF48726">
    <property type="entry name" value="Immunoglobulin"/>
    <property type="match status" value="3"/>
</dbReference>
<sequence>NDITLYRVSGAPTHLLINGTNLPESATFRRVEVVNLDGNIVEDLYLERLPGETALFNASTFIPPNNYFYLKTTGVDERGYPFQRITSTAINAQLPEIPEVSTRHRIVGLYGQTVVMKCYVQSLVPFVVQWFKEDIPVSVDQQFPQTAEITLAVPDVTLLSEGLFSCNASNIAGSASSTIYLDVVEPPPVIAKPNNISVTPGSVAVVTCDTSSLVDHNTTWDRLLDDGTRTGYLRSVPIKADSRVEQLDNDSLVIHRVVQDDEGWYRCIATNEGGLSRQDLYLIVQDPPKVSIVPASVNFTTGSKVNLTCVAEGYPAPFVEWRWNEAHDEDVQTGRIFVSRSSLIIQEAHQRDQGRYLCAARNPAGSDTKTVQVRYI</sequence>
<accession>A0ABM1C2H7</accession>
<feature type="non-terminal residue" evidence="4">
    <location>
        <position position="376"/>
    </location>
</feature>
<dbReference type="Pfam" id="PF07679">
    <property type="entry name" value="I-set"/>
    <property type="match status" value="2"/>
</dbReference>
<dbReference type="PROSITE" id="PS50835">
    <property type="entry name" value="IG_LIKE"/>
    <property type="match status" value="3"/>
</dbReference>
<feature type="domain" description="Ig-like" evidence="2">
    <location>
        <begin position="95"/>
        <end position="182"/>
    </location>
</feature>
<feature type="domain" description="Ig-like" evidence="2">
    <location>
        <begin position="288"/>
        <end position="372"/>
    </location>
</feature>
<evidence type="ECO:0000259" key="2">
    <source>
        <dbReference type="PROSITE" id="PS50835"/>
    </source>
</evidence>
<dbReference type="InterPro" id="IPR036179">
    <property type="entry name" value="Ig-like_dom_sf"/>
</dbReference>
<evidence type="ECO:0000313" key="4">
    <source>
        <dbReference type="RefSeq" id="XP_013793059.1"/>
    </source>
</evidence>
<dbReference type="Pfam" id="PF13927">
    <property type="entry name" value="Ig_3"/>
    <property type="match status" value="1"/>
</dbReference>
<dbReference type="PANTHER" id="PTHR10075:SF14">
    <property type="entry name" value="CELL ADHESION MOLECULE DSCAM2-RELATED"/>
    <property type="match status" value="1"/>
</dbReference>
<dbReference type="SMART" id="SM00409">
    <property type="entry name" value="IG"/>
    <property type="match status" value="3"/>
</dbReference>
<feature type="non-terminal residue" evidence="4">
    <location>
        <position position="1"/>
    </location>
</feature>
<reference evidence="4" key="1">
    <citation type="submission" date="2025-08" db="UniProtKB">
        <authorList>
            <consortium name="RefSeq"/>
        </authorList>
    </citation>
    <scope>IDENTIFICATION</scope>
    <source>
        <tissue evidence="4">Muscle</tissue>
    </source>
</reference>
<dbReference type="SMART" id="SM00408">
    <property type="entry name" value="IGc2"/>
    <property type="match status" value="3"/>
</dbReference>
<dbReference type="Proteomes" id="UP000694941">
    <property type="component" value="Unplaced"/>
</dbReference>
<dbReference type="RefSeq" id="XP_013793059.1">
    <property type="nucleotide sequence ID" value="XM_013937605.1"/>
</dbReference>
<keyword evidence="3" id="KW-1185">Reference proteome</keyword>
<dbReference type="InterPro" id="IPR013783">
    <property type="entry name" value="Ig-like_fold"/>
</dbReference>
<evidence type="ECO:0000256" key="1">
    <source>
        <dbReference type="ARBA" id="ARBA00023319"/>
    </source>
</evidence>
<dbReference type="InterPro" id="IPR003598">
    <property type="entry name" value="Ig_sub2"/>
</dbReference>